<keyword evidence="1" id="KW-0472">Membrane</keyword>
<feature type="signal peptide" evidence="2">
    <location>
        <begin position="1"/>
        <end position="25"/>
    </location>
</feature>
<sequence length="97" mass="10631">MFFLTLLFLLFLLLLLLLLFQGPRGRNIKPPRPLASKVLHHPSSSLPSPLLSSLTLLFVAFYSYSLQKPRLAPVRLPSLGAEGLGTATASDTKTTLK</sequence>
<keyword evidence="1" id="KW-1133">Transmembrane helix</keyword>
<reference evidence="3 4" key="1">
    <citation type="submission" date="2019-05" db="EMBL/GenBank/DDBJ databases">
        <title>Another draft genome of Portunus trituberculatus and its Hox gene families provides insights of decapod evolution.</title>
        <authorList>
            <person name="Jeong J.-H."/>
            <person name="Song I."/>
            <person name="Kim S."/>
            <person name="Choi T."/>
            <person name="Kim D."/>
            <person name="Ryu S."/>
            <person name="Kim W."/>
        </authorList>
    </citation>
    <scope>NUCLEOTIDE SEQUENCE [LARGE SCALE GENOMIC DNA]</scope>
    <source>
        <tissue evidence="3">Muscle</tissue>
    </source>
</reference>
<evidence type="ECO:0000256" key="2">
    <source>
        <dbReference type="SAM" id="SignalP"/>
    </source>
</evidence>
<keyword evidence="2" id="KW-0732">Signal</keyword>
<proteinExistence type="predicted"/>
<feature type="chain" id="PRO_5022813274" evidence="2">
    <location>
        <begin position="26"/>
        <end position="97"/>
    </location>
</feature>
<keyword evidence="4" id="KW-1185">Reference proteome</keyword>
<dbReference type="EMBL" id="VSRR010001582">
    <property type="protein sequence ID" value="MPC26293.1"/>
    <property type="molecule type" value="Genomic_DNA"/>
</dbReference>
<protein>
    <submittedName>
        <fullName evidence="3">Uncharacterized protein</fullName>
    </submittedName>
</protein>
<accession>A0A5B7DZD6</accession>
<dbReference type="Proteomes" id="UP000324222">
    <property type="component" value="Unassembled WGS sequence"/>
</dbReference>
<evidence type="ECO:0000313" key="4">
    <source>
        <dbReference type="Proteomes" id="UP000324222"/>
    </source>
</evidence>
<name>A0A5B7DZD6_PORTR</name>
<comment type="caution">
    <text evidence="3">The sequence shown here is derived from an EMBL/GenBank/DDBJ whole genome shotgun (WGS) entry which is preliminary data.</text>
</comment>
<evidence type="ECO:0000313" key="3">
    <source>
        <dbReference type="EMBL" id="MPC26293.1"/>
    </source>
</evidence>
<keyword evidence="1" id="KW-0812">Transmembrane</keyword>
<feature type="transmembrane region" description="Helical" evidence="1">
    <location>
        <begin position="49"/>
        <end position="66"/>
    </location>
</feature>
<gene>
    <name evidence="3" type="ORF">E2C01_019429</name>
</gene>
<dbReference type="AlphaFoldDB" id="A0A5B7DZD6"/>
<evidence type="ECO:0000256" key="1">
    <source>
        <dbReference type="SAM" id="Phobius"/>
    </source>
</evidence>
<organism evidence="3 4">
    <name type="scientific">Portunus trituberculatus</name>
    <name type="common">Swimming crab</name>
    <name type="synonym">Neptunus trituberculatus</name>
    <dbReference type="NCBI Taxonomy" id="210409"/>
    <lineage>
        <taxon>Eukaryota</taxon>
        <taxon>Metazoa</taxon>
        <taxon>Ecdysozoa</taxon>
        <taxon>Arthropoda</taxon>
        <taxon>Crustacea</taxon>
        <taxon>Multicrustacea</taxon>
        <taxon>Malacostraca</taxon>
        <taxon>Eumalacostraca</taxon>
        <taxon>Eucarida</taxon>
        <taxon>Decapoda</taxon>
        <taxon>Pleocyemata</taxon>
        <taxon>Brachyura</taxon>
        <taxon>Eubrachyura</taxon>
        <taxon>Portunoidea</taxon>
        <taxon>Portunidae</taxon>
        <taxon>Portuninae</taxon>
        <taxon>Portunus</taxon>
    </lineage>
</organism>